<evidence type="ECO:0000313" key="6">
    <source>
        <dbReference type="EMBL" id="KRM54582.1"/>
    </source>
</evidence>
<dbReference type="Gene3D" id="1.10.150.240">
    <property type="entry name" value="Putative phosphatase, domain 2"/>
    <property type="match status" value="1"/>
</dbReference>
<keyword evidence="6" id="KW-0378">Hydrolase</keyword>
<keyword evidence="3" id="KW-0479">Metal-binding</keyword>
<proteinExistence type="inferred from homology"/>
<evidence type="ECO:0000256" key="5">
    <source>
        <dbReference type="ARBA" id="ARBA00023277"/>
    </source>
</evidence>
<comment type="caution">
    <text evidence="6">The sequence shown here is derived from an EMBL/GenBank/DDBJ whole genome shotgun (WGS) entry which is preliminary data.</text>
</comment>
<dbReference type="InterPro" id="IPR051600">
    <property type="entry name" value="Beta-PGM-like"/>
</dbReference>
<dbReference type="AlphaFoldDB" id="A0A0R1ZSA4"/>
<comment type="cofactor">
    <cofactor evidence="1">
        <name>Mg(2+)</name>
        <dbReference type="ChEBI" id="CHEBI:18420"/>
    </cofactor>
</comment>
<accession>A0A0R1ZSA4</accession>
<name>A0A0R1ZSA4_9LACO</name>
<dbReference type="GO" id="GO:0046872">
    <property type="term" value="F:metal ion binding"/>
    <property type="evidence" value="ECO:0007669"/>
    <property type="project" value="UniProtKB-KW"/>
</dbReference>
<organism evidence="6 7">
    <name type="scientific">Lacticaseibacillus sharpeae JCM 1186 = DSM 20505</name>
    <dbReference type="NCBI Taxonomy" id="1291052"/>
    <lineage>
        <taxon>Bacteria</taxon>
        <taxon>Bacillati</taxon>
        <taxon>Bacillota</taxon>
        <taxon>Bacilli</taxon>
        <taxon>Lactobacillales</taxon>
        <taxon>Lactobacillaceae</taxon>
        <taxon>Lacticaseibacillus</taxon>
    </lineage>
</organism>
<dbReference type="GO" id="GO:0016787">
    <property type="term" value="F:hydrolase activity"/>
    <property type="evidence" value="ECO:0007669"/>
    <property type="project" value="UniProtKB-KW"/>
</dbReference>
<dbReference type="InterPro" id="IPR023214">
    <property type="entry name" value="HAD_sf"/>
</dbReference>
<dbReference type="InterPro" id="IPR041492">
    <property type="entry name" value="HAD_2"/>
</dbReference>
<dbReference type="NCBIfam" id="TIGR01509">
    <property type="entry name" value="HAD-SF-IA-v3"/>
    <property type="match status" value="1"/>
</dbReference>
<dbReference type="RefSeq" id="WP_054676758.1">
    <property type="nucleotide sequence ID" value="NZ_AYYO01000055.1"/>
</dbReference>
<dbReference type="Gene3D" id="3.40.50.1000">
    <property type="entry name" value="HAD superfamily/HAD-like"/>
    <property type="match status" value="1"/>
</dbReference>
<dbReference type="OrthoDB" id="9797743at2"/>
<dbReference type="SUPFAM" id="SSF56784">
    <property type="entry name" value="HAD-like"/>
    <property type="match status" value="1"/>
</dbReference>
<dbReference type="InterPro" id="IPR023198">
    <property type="entry name" value="PGP-like_dom2"/>
</dbReference>
<sequence length="210" mass="23534">MIDAVVFDMDGVLVDSEPVYFRRQIRFMQENDVIPATTNIQDYVGKSSDVVWATAIPDERDRRRVQEAYEIYASSHPMNYPEIITPGVTELMHFLKDSGYKTALASAGPIDGIEIMLETTHLKPYFDSVISGETIEHNKPDPQIYLQSLAKLGVAAEHSVAMEDSFTGITAAHRAGMQAWALRPTAYTLDQSHADLIVDSMAEVQRRLTR</sequence>
<dbReference type="InterPro" id="IPR006439">
    <property type="entry name" value="HAD-SF_hydro_IA"/>
</dbReference>
<dbReference type="PATRIC" id="fig|1291052.5.peg.404"/>
<dbReference type="STRING" id="1291052.FC18_GL000393"/>
<gene>
    <name evidence="6" type="ORF">FC18_GL000393</name>
</gene>
<evidence type="ECO:0000256" key="3">
    <source>
        <dbReference type="ARBA" id="ARBA00022723"/>
    </source>
</evidence>
<evidence type="ECO:0000256" key="2">
    <source>
        <dbReference type="ARBA" id="ARBA00006171"/>
    </source>
</evidence>
<dbReference type="Proteomes" id="UP000051679">
    <property type="component" value="Unassembled WGS sequence"/>
</dbReference>
<reference evidence="6 7" key="1">
    <citation type="journal article" date="2015" name="Genome Announc.">
        <title>Expanding the biotechnology potential of lactobacilli through comparative genomics of 213 strains and associated genera.</title>
        <authorList>
            <person name="Sun Z."/>
            <person name="Harris H.M."/>
            <person name="McCann A."/>
            <person name="Guo C."/>
            <person name="Argimon S."/>
            <person name="Zhang W."/>
            <person name="Yang X."/>
            <person name="Jeffery I.B."/>
            <person name="Cooney J.C."/>
            <person name="Kagawa T.F."/>
            <person name="Liu W."/>
            <person name="Song Y."/>
            <person name="Salvetti E."/>
            <person name="Wrobel A."/>
            <person name="Rasinkangas P."/>
            <person name="Parkhill J."/>
            <person name="Rea M.C."/>
            <person name="O'Sullivan O."/>
            <person name="Ritari J."/>
            <person name="Douillard F.P."/>
            <person name="Paul Ross R."/>
            <person name="Yang R."/>
            <person name="Briner A.E."/>
            <person name="Felis G.E."/>
            <person name="de Vos W.M."/>
            <person name="Barrangou R."/>
            <person name="Klaenhammer T.R."/>
            <person name="Caufield P.W."/>
            <person name="Cui Y."/>
            <person name="Zhang H."/>
            <person name="O'Toole P.W."/>
        </authorList>
    </citation>
    <scope>NUCLEOTIDE SEQUENCE [LARGE SCALE GENOMIC DNA]</scope>
    <source>
        <strain evidence="6 7">DSM 20505</strain>
    </source>
</reference>
<evidence type="ECO:0000256" key="1">
    <source>
        <dbReference type="ARBA" id="ARBA00001946"/>
    </source>
</evidence>
<keyword evidence="7" id="KW-1185">Reference proteome</keyword>
<dbReference type="PANTHER" id="PTHR46193">
    <property type="entry name" value="6-PHOSPHOGLUCONATE PHOSPHATASE"/>
    <property type="match status" value="1"/>
</dbReference>
<dbReference type="EMBL" id="AYYO01000055">
    <property type="protein sequence ID" value="KRM54582.1"/>
    <property type="molecule type" value="Genomic_DNA"/>
</dbReference>
<keyword evidence="4" id="KW-0460">Magnesium</keyword>
<dbReference type="PRINTS" id="PR00413">
    <property type="entry name" value="HADHALOGNASE"/>
</dbReference>
<dbReference type="PANTHER" id="PTHR46193:SF18">
    <property type="entry name" value="HEXITOL PHOSPHATASE B"/>
    <property type="match status" value="1"/>
</dbReference>
<keyword evidence="5" id="KW-0119">Carbohydrate metabolism</keyword>
<evidence type="ECO:0000313" key="7">
    <source>
        <dbReference type="Proteomes" id="UP000051679"/>
    </source>
</evidence>
<dbReference type="Pfam" id="PF13419">
    <property type="entry name" value="HAD_2"/>
    <property type="match status" value="1"/>
</dbReference>
<evidence type="ECO:0000256" key="4">
    <source>
        <dbReference type="ARBA" id="ARBA00022842"/>
    </source>
</evidence>
<dbReference type="InterPro" id="IPR036412">
    <property type="entry name" value="HAD-like_sf"/>
</dbReference>
<dbReference type="SFLD" id="SFLDS00003">
    <property type="entry name" value="Haloacid_Dehalogenase"/>
    <property type="match status" value="1"/>
</dbReference>
<comment type="similarity">
    <text evidence="2">Belongs to the HAD-like hydrolase superfamily. CbbY/CbbZ/Gph/YieH family.</text>
</comment>
<dbReference type="SFLD" id="SFLDG01135">
    <property type="entry name" value="C1.5.6:_HAD__Beta-PGM__Phospha"/>
    <property type="match status" value="1"/>
</dbReference>
<dbReference type="SFLD" id="SFLDG01129">
    <property type="entry name" value="C1.5:_HAD__Beta-PGM__Phosphata"/>
    <property type="match status" value="1"/>
</dbReference>
<protein>
    <submittedName>
        <fullName evidence="6">HAD superfamily hydrolase</fullName>
    </submittedName>
</protein>